<protein>
    <recommendedName>
        <fullName evidence="4">DUF19 domain-containing protein</fullName>
    </recommendedName>
</protein>
<sequence>MPQRHFLTSGVLKSSAEVAVEHRDVTGGGRRTVDDVIDPQTRSSVGGVSGKHSLTAQTSSSSPSDVFCRLQKMRPCSLLLLVAAVHFADAAKFLDTVSRSAISVLHGSRRDGTVRQCSCVEMKDCYSSAKAQALECFEGCWQTITAFKLTDRPEELKACFDAKKPFVDQVIDCFQEKVKACATDEDAGKTVSVKQYDYMDMIKRVEDAVNDQINAFLRSIASDTVKTVVNAASTVARCVKTCFIEKNKNGFCFDRIGCEPHIEDRNARSAIRQCSRAVAWKKEVEQFCRCSSEAGISGLSSYCGMLNVIGKKKK</sequence>
<name>A0A8S1HQJ8_9PELO</name>
<gene>
    <name evidence="2" type="ORF">CAUJ_LOCUS14018</name>
</gene>
<evidence type="ECO:0000256" key="1">
    <source>
        <dbReference type="SAM" id="MobiDB-lite"/>
    </source>
</evidence>
<feature type="compositionally biased region" description="Polar residues" evidence="1">
    <location>
        <begin position="40"/>
        <end position="58"/>
    </location>
</feature>
<dbReference type="OrthoDB" id="5831355at2759"/>
<dbReference type="PANTHER" id="PTHR34401:SF1">
    <property type="entry name" value="DUF19 DOMAIN-CONTAINING PROTEIN"/>
    <property type="match status" value="1"/>
</dbReference>
<dbReference type="PANTHER" id="PTHR34401">
    <property type="entry name" value="PROTEIN CBG12388-RELATED"/>
    <property type="match status" value="1"/>
</dbReference>
<organism evidence="2 3">
    <name type="scientific">Caenorhabditis auriculariae</name>
    <dbReference type="NCBI Taxonomy" id="2777116"/>
    <lineage>
        <taxon>Eukaryota</taxon>
        <taxon>Metazoa</taxon>
        <taxon>Ecdysozoa</taxon>
        <taxon>Nematoda</taxon>
        <taxon>Chromadorea</taxon>
        <taxon>Rhabditida</taxon>
        <taxon>Rhabditina</taxon>
        <taxon>Rhabditomorpha</taxon>
        <taxon>Rhabditoidea</taxon>
        <taxon>Rhabditidae</taxon>
        <taxon>Peloderinae</taxon>
        <taxon>Caenorhabditis</taxon>
    </lineage>
</organism>
<evidence type="ECO:0000313" key="3">
    <source>
        <dbReference type="Proteomes" id="UP000835052"/>
    </source>
</evidence>
<proteinExistence type="predicted"/>
<dbReference type="Proteomes" id="UP000835052">
    <property type="component" value="Unassembled WGS sequence"/>
</dbReference>
<evidence type="ECO:0008006" key="4">
    <source>
        <dbReference type="Google" id="ProtNLM"/>
    </source>
</evidence>
<accession>A0A8S1HQJ8</accession>
<dbReference type="EMBL" id="CAJGYM010000115">
    <property type="protein sequence ID" value="CAD6198111.1"/>
    <property type="molecule type" value="Genomic_DNA"/>
</dbReference>
<reference evidence="2" key="1">
    <citation type="submission" date="2020-10" db="EMBL/GenBank/DDBJ databases">
        <authorList>
            <person name="Kikuchi T."/>
        </authorList>
    </citation>
    <scope>NUCLEOTIDE SEQUENCE</scope>
    <source>
        <strain evidence="2">NKZ352</strain>
    </source>
</reference>
<dbReference type="AlphaFoldDB" id="A0A8S1HQJ8"/>
<comment type="caution">
    <text evidence="2">The sequence shown here is derived from an EMBL/GenBank/DDBJ whole genome shotgun (WGS) entry which is preliminary data.</text>
</comment>
<evidence type="ECO:0000313" key="2">
    <source>
        <dbReference type="EMBL" id="CAD6198111.1"/>
    </source>
</evidence>
<keyword evidence="3" id="KW-1185">Reference proteome</keyword>
<feature type="region of interest" description="Disordered" evidence="1">
    <location>
        <begin position="23"/>
        <end position="63"/>
    </location>
</feature>